<comment type="caution">
    <text evidence="1">The sequence shown here is derived from an EMBL/GenBank/DDBJ whole genome shotgun (WGS) entry which is preliminary data.</text>
</comment>
<gene>
    <name evidence="1" type="ORF">ACE1CC_21405</name>
</gene>
<dbReference type="Pfam" id="PF22814">
    <property type="entry name" value="WelO5"/>
    <property type="match status" value="1"/>
</dbReference>
<dbReference type="EMBL" id="JBHFNQ010000165">
    <property type="protein sequence ID" value="MFB2879419.1"/>
    <property type="molecule type" value="Genomic_DNA"/>
</dbReference>
<protein>
    <recommendedName>
        <fullName evidence="3">Prolyl 4-hydroxylase alpha subunit Fe(2+) 2OG dioxygenase domain-containing protein</fullName>
    </recommendedName>
</protein>
<reference evidence="1 2" key="1">
    <citation type="submission" date="2024-09" db="EMBL/GenBank/DDBJ databases">
        <title>Floridaenema gen nov. (Aerosakkonemataceae, Aerosakkonematales ord. nov., Cyanobacteria) from benthic tropical and subtropical fresh waters, with the description of four new species.</title>
        <authorList>
            <person name="Moretto J.A."/>
            <person name="Berthold D.E."/>
            <person name="Lefler F.W."/>
            <person name="Huang I.-S."/>
            <person name="Laughinghouse H. IV."/>
        </authorList>
    </citation>
    <scope>NUCLEOTIDE SEQUENCE [LARGE SCALE GENOMIC DNA]</scope>
    <source>
        <strain evidence="1 2">BLCC-F46</strain>
    </source>
</reference>
<dbReference type="Proteomes" id="UP001576774">
    <property type="component" value="Unassembled WGS sequence"/>
</dbReference>
<evidence type="ECO:0008006" key="3">
    <source>
        <dbReference type="Google" id="ProtNLM"/>
    </source>
</evidence>
<evidence type="ECO:0000313" key="2">
    <source>
        <dbReference type="Proteomes" id="UP001576774"/>
    </source>
</evidence>
<sequence>MIKYNQIESTLWKTTEALSLSAESIKMLFENKIPLVRIEKFATPQECEALVTQANLLGFDVYQNVTPKIERIGITVFEYNNIGKEDYFQAVERARKEQYRITSASFNPLERLMATMQNQTGRTVRIASESSWGSYHAGLTRKIEEGTQLHIDYAPTEQLGWEVSKVVAQLAWNLYLQISLNDSGKTYIYDRQWHPGDETYKLDSYGYNNAVVSGASSLNFQPQVGDVYIFNTRNYHTVEPIKGQRVTFTSAIGLLPNDEIIFWS</sequence>
<name>A0ABV4X9L0_9CYAN</name>
<organism evidence="1 2">
    <name type="scientific">Floridaenema aerugineum BLCC-F46</name>
    <dbReference type="NCBI Taxonomy" id="3153654"/>
    <lineage>
        <taxon>Bacteria</taxon>
        <taxon>Bacillati</taxon>
        <taxon>Cyanobacteriota</taxon>
        <taxon>Cyanophyceae</taxon>
        <taxon>Oscillatoriophycideae</taxon>
        <taxon>Aerosakkonematales</taxon>
        <taxon>Aerosakkonemataceae</taxon>
        <taxon>Floridanema</taxon>
        <taxon>Floridanema aerugineum</taxon>
    </lineage>
</organism>
<accession>A0ABV4X9L0</accession>
<proteinExistence type="predicted"/>
<dbReference type="InterPro" id="IPR016946">
    <property type="entry name" value="UCP030125"/>
</dbReference>
<dbReference type="InterPro" id="IPR055091">
    <property type="entry name" value="WelO5-like"/>
</dbReference>
<dbReference type="RefSeq" id="WP_413272463.1">
    <property type="nucleotide sequence ID" value="NZ_JBHFNQ010000165.1"/>
</dbReference>
<evidence type="ECO:0000313" key="1">
    <source>
        <dbReference type="EMBL" id="MFB2879419.1"/>
    </source>
</evidence>
<dbReference type="PIRSF" id="PIRSF030125">
    <property type="entry name" value="UCP030125"/>
    <property type="match status" value="1"/>
</dbReference>
<dbReference type="Gene3D" id="2.60.120.620">
    <property type="entry name" value="q2cbj1_9rhob like domain"/>
    <property type="match status" value="1"/>
</dbReference>
<keyword evidence="2" id="KW-1185">Reference proteome</keyword>